<accession>A0A1Y2HIH7</accession>
<dbReference type="SUPFAM" id="SSF56112">
    <property type="entry name" value="Protein kinase-like (PK-like)"/>
    <property type="match status" value="1"/>
</dbReference>
<evidence type="ECO:0000256" key="1">
    <source>
        <dbReference type="ARBA" id="ARBA00022741"/>
    </source>
</evidence>
<dbReference type="STRING" id="765915.A0A1Y2HIH7"/>
<keyword evidence="1" id="KW-0547">Nucleotide-binding</keyword>
<organism evidence="3 4">
    <name type="scientific">Catenaria anguillulae PL171</name>
    <dbReference type="NCBI Taxonomy" id="765915"/>
    <lineage>
        <taxon>Eukaryota</taxon>
        <taxon>Fungi</taxon>
        <taxon>Fungi incertae sedis</taxon>
        <taxon>Blastocladiomycota</taxon>
        <taxon>Blastocladiomycetes</taxon>
        <taxon>Blastocladiales</taxon>
        <taxon>Catenariaceae</taxon>
        <taxon>Catenaria</taxon>
    </lineage>
</organism>
<evidence type="ECO:0000259" key="2">
    <source>
        <dbReference type="PROSITE" id="PS50011"/>
    </source>
</evidence>
<dbReference type="OrthoDB" id="248923at2759"/>
<gene>
    <name evidence="3" type="ORF">BCR44DRAFT_188844</name>
</gene>
<dbReference type="GO" id="GO:0005737">
    <property type="term" value="C:cytoplasm"/>
    <property type="evidence" value="ECO:0007669"/>
    <property type="project" value="TreeGrafter"/>
</dbReference>
<evidence type="ECO:0000313" key="4">
    <source>
        <dbReference type="Proteomes" id="UP000193411"/>
    </source>
</evidence>
<feature type="domain" description="Protein kinase" evidence="2">
    <location>
        <begin position="34"/>
        <end position="316"/>
    </location>
</feature>
<proteinExistence type="predicted"/>
<name>A0A1Y2HIH7_9FUNG</name>
<dbReference type="Gene3D" id="1.10.510.10">
    <property type="entry name" value="Transferase(Phosphotransferase) domain 1"/>
    <property type="match status" value="1"/>
</dbReference>
<comment type="caution">
    <text evidence="3">The sequence shown here is derived from an EMBL/GenBank/DDBJ whole genome shotgun (WGS) entry which is preliminary data.</text>
</comment>
<evidence type="ECO:0000313" key="3">
    <source>
        <dbReference type="EMBL" id="ORZ34339.1"/>
    </source>
</evidence>
<dbReference type="PROSITE" id="PS50011">
    <property type="entry name" value="PROTEIN_KINASE_DOM"/>
    <property type="match status" value="1"/>
</dbReference>
<dbReference type="AlphaFoldDB" id="A0A1Y2HIH7"/>
<dbReference type="InterPro" id="IPR000719">
    <property type="entry name" value="Prot_kinase_dom"/>
</dbReference>
<keyword evidence="3" id="KW-0418">Kinase</keyword>
<keyword evidence="4" id="KW-1185">Reference proteome</keyword>
<dbReference type="GO" id="GO:0005524">
    <property type="term" value="F:ATP binding"/>
    <property type="evidence" value="ECO:0007669"/>
    <property type="project" value="InterPro"/>
</dbReference>
<dbReference type="Proteomes" id="UP000193411">
    <property type="component" value="Unassembled WGS sequence"/>
</dbReference>
<dbReference type="Pfam" id="PF00069">
    <property type="entry name" value="Pkinase"/>
    <property type="match status" value="1"/>
</dbReference>
<dbReference type="PANTHER" id="PTHR22967:SF92">
    <property type="entry name" value="LD17053P"/>
    <property type="match status" value="1"/>
</dbReference>
<keyword evidence="3" id="KW-0808">Transferase</keyword>
<dbReference type="GO" id="GO:0004674">
    <property type="term" value="F:protein serine/threonine kinase activity"/>
    <property type="evidence" value="ECO:0007669"/>
    <property type="project" value="TreeGrafter"/>
</dbReference>
<dbReference type="EMBL" id="MCFL01000029">
    <property type="protein sequence ID" value="ORZ34339.1"/>
    <property type="molecule type" value="Genomic_DNA"/>
</dbReference>
<sequence length="316" mass="34869">MDLLVSAFRHLLFAWHHATDKNHDHCLLLGDFKFLYQSKIAEGGYGTVFLARDLNAASAAAAKDGDMWALKRVAAADNEMRDAYHREVQAHMSTKGHPRIMQLLASDIVSAPSGAQGFLVMPYMRNGDLQQFVDLRYSRNQPLSPSLIITLFRSICEGVRAFHSQEPPLALCDIKPANILLGDDGRSTVLTDLGSVCPAIRPVTSRAQANTLQDEFAMTITAPYRAPECFSVPSQCTLDTRTDMWSLGCVLYFMCCGKPAFDGTESSARARIDLDGIPEAGPLRQLVKDMLSVQMADRPKIDQVLQMLEGIPDTFS</sequence>
<dbReference type="PANTHER" id="PTHR22967">
    <property type="entry name" value="SERINE/THREONINE PROTEIN KINASE"/>
    <property type="match status" value="1"/>
</dbReference>
<protein>
    <submittedName>
        <fullName evidence="3">Kinase-like domain-containing protein</fullName>
    </submittedName>
</protein>
<dbReference type="InterPro" id="IPR011009">
    <property type="entry name" value="Kinase-like_dom_sf"/>
</dbReference>
<dbReference type="SMART" id="SM00220">
    <property type="entry name" value="S_TKc"/>
    <property type="match status" value="1"/>
</dbReference>
<reference evidence="3 4" key="1">
    <citation type="submission" date="2016-07" db="EMBL/GenBank/DDBJ databases">
        <title>Pervasive Adenine N6-methylation of Active Genes in Fungi.</title>
        <authorList>
            <consortium name="DOE Joint Genome Institute"/>
            <person name="Mondo S.J."/>
            <person name="Dannebaum R.O."/>
            <person name="Kuo R.C."/>
            <person name="Labutti K."/>
            <person name="Haridas S."/>
            <person name="Kuo A."/>
            <person name="Salamov A."/>
            <person name="Ahrendt S.R."/>
            <person name="Lipzen A."/>
            <person name="Sullivan W."/>
            <person name="Andreopoulos W.B."/>
            <person name="Clum A."/>
            <person name="Lindquist E."/>
            <person name="Daum C."/>
            <person name="Ramamoorthy G.K."/>
            <person name="Gryganskyi A."/>
            <person name="Culley D."/>
            <person name="Magnuson J.K."/>
            <person name="James T.Y."/>
            <person name="O'Malley M.A."/>
            <person name="Stajich J.E."/>
            <person name="Spatafora J.W."/>
            <person name="Visel A."/>
            <person name="Grigoriev I.V."/>
        </authorList>
    </citation>
    <scope>NUCLEOTIDE SEQUENCE [LARGE SCALE GENOMIC DNA]</scope>
    <source>
        <strain evidence="3 4">PL171</strain>
    </source>
</reference>